<name>A0A672HCF2_SALFA</name>
<dbReference type="PROSITE" id="PS50060">
    <property type="entry name" value="MAM_2"/>
    <property type="match status" value="3"/>
</dbReference>
<dbReference type="InterPro" id="IPR013320">
    <property type="entry name" value="ConA-like_dom_sf"/>
</dbReference>
<dbReference type="InterPro" id="IPR051560">
    <property type="entry name" value="MAM_domain-containing"/>
</dbReference>
<dbReference type="Proteomes" id="UP000472267">
    <property type="component" value="Chromosome 18"/>
</dbReference>
<protein>
    <recommendedName>
        <fullName evidence="2">MAM domain-containing protein</fullName>
    </recommendedName>
</protein>
<evidence type="ECO:0000259" key="2">
    <source>
        <dbReference type="PROSITE" id="PS50060"/>
    </source>
</evidence>
<reference evidence="3" key="1">
    <citation type="submission" date="2019-06" db="EMBL/GenBank/DDBJ databases">
        <authorList>
            <consortium name="Wellcome Sanger Institute Data Sharing"/>
        </authorList>
    </citation>
    <scope>NUCLEOTIDE SEQUENCE [LARGE SCALE GENOMIC DNA]</scope>
</reference>
<dbReference type="CDD" id="cd06263">
    <property type="entry name" value="MAM"/>
    <property type="match status" value="2"/>
</dbReference>
<evidence type="ECO:0000313" key="4">
    <source>
        <dbReference type="Proteomes" id="UP000472267"/>
    </source>
</evidence>
<dbReference type="Gene3D" id="2.60.120.200">
    <property type="match status" value="2"/>
</dbReference>
<dbReference type="InterPro" id="IPR000998">
    <property type="entry name" value="MAM_dom"/>
</dbReference>
<keyword evidence="4" id="KW-1185">Reference proteome</keyword>
<dbReference type="SMART" id="SM00137">
    <property type="entry name" value="MAM"/>
    <property type="match status" value="1"/>
</dbReference>
<dbReference type="PANTHER" id="PTHR23282:SF142">
    <property type="entry name" value="MAM DOMAIN-CONTAINING PROTEIN"/>
    <property type="match status" value="1"/>
</dbReference>
<feature type="domain" description="MAM" evidence="2">
    <location>
        <begin position="1"/>
        <end position="114"/>
    </location>
</feature>
<dbReference type="SUPFAM" id="SSF49899">
    <property type="entry name" value="Concanavalin A-like lectins/glucanases"/>
    <property type="match status" value="3"/>
</dbReference>
<reference evidence="3" key="3">
    <citation type="submission" date="2025-09" db="UniProtKB">
        <authorList>
            <consortium name="Ensembl"/>
        </authorList>
    </citation>
    <scope>IDENTIFICATION</scope>
</reference>
<accession>A0A672HCF2</accession>
<dbReference type="InParanoid" id="A0A672HCF2"/>
<feature type="compositionally biased region" description="Basic and acidic residues" evidence="1">
    <location>
        <begin position="319"/>
        <end position="335"/>
    </location>
</feature>
<organism evidence="3 4">
    <name type="scientific">Salarias fasciatus</name>
    <name type="common">Jewelled blenny</name>
    <name type="synonym">Blennius fasciatus</name>
    <dbReference type="NCBI Taxonomy" id="181472"/>
    <lineage>
        <taxon>Eukaryota</taxon>
        <taxon>Metazoa</taxon>
        <taxon>Chordata</taxon>
        <taxon>Craniata</taxon>
        <taxon>Vertebrata</taxon>
        <taxon>Euteleostomi</taxon>
        <taxon>Actinopterygii</taxon>
        <taxon>Neopterygii</taxon>
        <taxon>Teleostei</taxon>
        <taxon>Neoteleostei</taxon>
        <taxon>Acanthomorphata</taxon>
        <taxon>Ovalentaria</taxon>
        <taxon>Blenniimorphae</taxon>
        <taxon>Blenniiformes</taxon>
        <taxon>Blennioidei</taxon>
        <taxon>Blenniidae</taxon>
        <taxon>Salariinae</taxon>
        <taxon>Salarias</taxon>
    </lineage>
</organism>
<feature type="domain" description="MAM" evidence="2">
    <location>
        <begin position="283"/>
        <end position="326"/>
    </location>
</feature>
<evidence type="ECO:0000256" key="1">
    <source>
        <dbReference type="SAM" id="MobiDB-lite"/>
    </source>
</evidence>
<proteinExistence type="predicted"/>
<evidence type="ECO:0000313" key="3">
    <source>
        <dbReference type="Ensembl" id="ENSSFAP00005026752.1"/>
    </source>
</evidence>
<dbReference type="AlphaFoldDB" id="A0A672HCF2"/>
<dbReference type="Pfam" id="PF00629">
    <property type="entry name" value="MAM"/>
    <property type="match status" value="2"/>
</dbReference>
<feature type="region of interest" description="Disordered" evidence="1">
    <location>
        <begin position="317"/>
        <end position="342"/>
    </location>
</feature>
<reference evidence="3" key="2">
    <citation type="submission" date="2025-08" db="UniProtKB">
        <authorList>
            <consortium name="Ensembl"/>
        </authorList>
    </citation>
    <scope>IDENTIFICATION</scope>
</reference>
<dbReference type="OMA" id="WVINICI"/>
<dbReference type="Ensembl" id="ENSSFAT00005027790.1">
    <property type="protein sequence ID" value="ENSSFAP00005026752.1"/>
    <property type="gene ID" value="ENSSFAG00005013696.1"/>
</dbReference>
<feature type="domain" description="MAM" evidence="2">
    <location>
        <begin position="116"/>
        <end position="281"/>
    </location>
</feature>
<sequence length="420" mass="46817">MYIKADKNINKTSSARLKSIPQSANEVLCVSFWYHMFGNSIGSLKFVSKHSGEPETVVWMRSGTQGNKWRYADLTIKSDRPVQVSFEAVVGGDQGTIAIDNVVVSSSENGSCPPERECTFQGSACGLLSTPSADFNWERMTGMLQPASSSGPTADHTLGTEQGYYLSAQLWRHPVGSRGAVMTAVMDPTPLHGECLMFWYYMEGRGVGELSVYLQMHDKLTKPTQLWTMRGDQGRHWRHGRVTVSIQSYEWRGVFQAVSIHGTNSTVKIDDYSVMEEACSPTASCDFESGQCTWVNILHEDGHDWMLASRGFLGPLTDHNTETPRGRTSDVRDCPKGNSKPRSHWNPFKSADFQSANKQIKLPVSEQVLVSITSFINCAASPDSGFHLNHLLILFYEFTVCINALSQRLLCARDRLDQLH</sequence>
<dbReference type="PANTHER" id="PTHR23282">
    <property type="entry name" value="APICAL ENDOSOMAL GLYCOPROTEIN PRECURSOR"/>
    <property type="match status" value="1"/>
</dbReference>
<dbReference type="GO" id="GO:0016020">
    <property type="term" value="C:membrane"/>
    <property type="evidence" value="ECO:0007669"/>
    <property type="project" value="InterPro"/>
</dbReference>